<dbReference type="InterPro" id="IPR006176">
    <property type="entry name" value="3-OHacyl-CoA_DH_NAD-bd"/>
</dbReference>
<protein>
    <recommendedName>
        <fullName evidence="37">Trifunctional enzyme subunit alpha, mitochondrial</fullName>
        <ecNumber evidence="36">1.1.1.211</ecNumber>
        <ecNumber evidence="6">4.2.1.17</ecNumber>
    </recommendedName>
    <alternativeName>
        <fullName evidence="38">Monolysocardiolipin acyltransferase</fullName>
    </alternativeName>
    <alternativeName>
        <fullName evidence="39">TP-alpha</fullName>
    </alternativeName>
</protein>
<dbReference type="InterPro" id="IPR001753">
    <property type="entry name" value="Enoyl-CoA_hydra/iso"/>
</dbReference>
<dbReference type="Pfam" id="PF00378">
    <property type="entry name" value="ECH_1"/>
    <property type="match status" value="1"/>
</dbReference>
<dbReference type="InterPro" id="IPR012803">
    <property type="entry name" value="Fa_ox_alpha_mit"/>
</dbReference>
<evidence type="ECO:0000256" key="19">
    <source>
        <dbReference type="ARBA" id="ARBA00023239"/>
    </source>
</evidence>
<evidence type="ECO:0000256" key="34">
    <source>
        <dbReference type="ARBA" id="ARBA00052989"/>
    </source>
</evidence>
<evidence type="ECO:0000256" key="13">
    <source>
        <dbReference type="ARBA" id="ARBA00022990"/>
    </source>
</evidence>
<evidence type="ECO:0000256" key="33">
    <source>
        <dbReference type="ARBA" id="ARBA00052945"/>
    </source>
</evidence>
<evidence type="ECO:0000256" key="3">
    <source>
        <dbReference type="ARBA" id="ARBA00005005"/>
    </source>
</evidence>
<comment type="subunit">
    <text evidence="35">Heterotetramer of 2 alpha/HADHA and 2 beta/HADHB subunits; forms the mitochondrial trifunctional enzyme. Also purified as higher order heterooligomers including a 4 alpha/HADHA and 4 beta/HADHB heterooligomer which physiological significance remains unclear. The mitochondrial trifunctional enzyme interacts with MTLN.</text>
</comment>
<gene>
    <name evidence="45" type="ORF">PARMNEM_LOCUS21476</name>
</gene>
<evidence type="ECO:0000256" key="24">
    <source>
        <dbReference type="ARBA" id="ARBA00049556"/>
    </source>
</evidence>
<dbReference type="GO" id="GO:0004300">
    <property type="term" value="F:enoyl-CoA hydratase activity"/>
    <property type="evidence" value="ECO:0007669"/>
    <property type="project" value="UniProtKB-EC"/>
</dbReference>
<comment type="similarity">
    <text evidence="4">In the central section; belongs to the 3-hydroxyacyl-CoA dehydrogenase family.</text>
</comment>
<feature type="site" description="Important for long-chain enoyl-CoA hydratase activity" evidence="41">
    <location>
        <position position="172"/>
    </location>
</feature>
<comment type="catalytic activity">
    <reaction evidence="1">
        <text>(3S)-hydroxyhexadecanoyl-CoA = (2E)-hexadecenoyl-CoA + H2O</text>
        <dbReference type="Rhea" id="RHEA:31163"/>
        <dbReference type="ChEBI" id="CHEBI:15377"/>
        <dbReference type="ChEBI" id="CHEBI:61526"/>
        <dbReference type="ChEBI" id="CHEBI:62613"/>
    </reaction>
    <physiologicalReaction direction="right-to-left" evidence="1">
        <dbReference type="Rhea" id="RHEA:31165"/>
    </physiologicalReaction>
</comment>
<comment type="similarity">
    <text evidence="42">Belongs to the enoyl-CoA hydratase/isomerase family.</text>
</comment>
<dbReference type="SUPFAM" id="SSF51735">
    <property type="entry name" value="NAD(P)-binding Rossmann-fold domains"/>
    <property type="match status" value="1"/>
</dbReference>
<evidence type="ECO:0000256" key="31">
    <source>
        <dbReference type="ARBA" id="ARBA00052834"/>
    </source>
</evidence>
<feature type="domain" description="3-hydroxyacyl-CoA dehydrogenase NAD binding" evidence="44">
    <location>
        <begin position="363"/>
        <end position="541"/>
    </location>
</feature>
<dbReference type="InterPro" id="IPR008927">
    <property type="entry name" value="6-PGluconate_DH-like_C_sf"/>
</dbReference>
<comment type="similarity">
    <text evidence="5">In the N-terminal section; belongs to the enoyl-CoA hydratase/isomerase family.</text>
</comment>
<keyword evidence="7" id="KW-0488">Methylation</keyword>
<dbReference type="FunFam" id="1.10.1040.50:FF:000002">
    <property type="entry name" value="Trifunctional enzyme subunit alpha, mitochondrial"/>
    <property type="match status" value="1"/>
</dbReference>
<dbReference type="FunFam" id="3.40.50.720:FF:000009">
    <property type="entry name" value="Fatty oxidation complex, alpha subunit"/>
    <property type="match status" value="1"/>
</dbReference>
<evidence type="ECO:0000256" key="6">
    <source>
        <dbReference type="ARBA" id="ARBA00012076"/>
    </source>
</evidence>
<dbReference type="InterPro" id="IPR029045">
    <property type="entry name" value="ClpP/crotonase-like_dom_sf"/>
</dbReference>
<dbReference type="AlphaFoldDB" id="A0AAV1M7H4"/>
<evidence type="ECO:0000256" key="30">
    <source>
        <dbReference type="ARBA" id="ARBA00052711"/>
    </source>
</evidence>
<dbReference type="Gene3D" id="1.10.1040.50">
    <property type="match status" value="1"/>
</dbReference>
<keyword evidence="13" id="KW-0007">Acetylation</keyword>
<evidence type="ECO:0000313" key="46">
    <source>
        <dbReference type="Proteomes" id="UP001314205"/>
    </source>
</evidence>
<evidence type="ECO:0000256" key="42">
    <source>
        <dbReference type="RuleBase" id="RU003707"/>
    </source>
</evidence>
<evidence type="ECO:0000256" key="26">
    <source>
        <dbReference type="ARBA" id="ARBA00050446"/>
    </source>
</evidence>
<evidence type="ECO:0000256" key="39">
    <source>
        <dbReference type="ARBA" id="ARBA00083277"/>
    </source>
</evidence>
<evidence type="ECO:0000256" key="16">
    <source>
        <dbReference type="ARBA" id="ARBA00023098"/>
    </source>
</evidence>
<evidence type="ECO:0000256" key="12">
    <source>
        <dbReference type="ARBA" id="ARBA00022946"/>
    </source>
</evidence>
<feature type="site" description="Important for hydroxyacyl-coenzyme A dehydrogenase activity" evidence="41">
    <location>
        <position position="498"/>
    </location>
</feature>
<evidence type="ECO:0000256" key="32">
    <source>
        <dbReference type="ARBA" id="ARBA00052860"/>
    </source>
</evidence>
<comment type="catalytic activity">
    <reaction evidence="21">
        <text>a (3S)-3-hydroxyacyl-CoA = a (2E)-enoyl-CoA + H2O</text>
        <dbReference type="Rhea" id="RHEA:16105"/>
        <dbReference type="ChEBI" id="CHEBI:15377"/>
        <dbReference type="ChEBI" id="CHEBI:57318"/>
        <dbReference type="ChEBI" id="CHEBI:58856"/>
        <dbReference type="EC" id="4.2.1.17"/>
    </reaction>
    <physiologicalReaction direction="right-to-left" evidence="21">
        <dbReference type="Rhea" id="RHEA:16107"/>
    </physiologicalReaction>
</comment>
<evidence type="ECO:0000256" key="20">
    <source>
        <dbReference type="ARBA" id="ARBA00023268"/>
    </source>
</evidence>
<dbReference type="Proteomes" id="UP001314205">
    <property type="component" value="Unassembled WGS sequence"/>
</dbReference>
<evidence type="ECO:0000256" key="18">
    <source>
        <dbReference type="ARBA" id="ARBA00023136"/>
    </source>
</evidence>
<evidence type="ECO:0000256" key="29">
    <source>
        <dbReference type="ARBA" id="ARBA00052224"/>
    </source>
</evidence>
<feature type="site" description="Important for long-chain enoyl-CoA hydratase activity" evidence="41">
    <location>
        <position position="150"/>
    </location>
</feature>
<evidence type="ECO:0000256" key="22">
    <source>
        <dbReference type="ARBA" id="ARBA00047613"/>
    </source>
</evidence>
<dbReference type="SUPFAM" id="SSF52096">
    <property type="entry name" value="ClpP/crotonase"/>
    <property type="match status" value="1"/>
</dbReference>
<evidence type="ECO:0000256" key="14">
    <source>
        <dbReference type="ARBA" id="ARBA00023002"/>
    </source>
</evidence>
<dbReference type="PROSITE" id="PS00166">
    <property type="entry name" value="ENOYL_COA_HYDRATASE"/>
    <property type="match status" value="1"/>
</dbReference>
<comment type="caution">
    <text evidence="45">The sequence shown here is derived from an EMBL/GenBank/DDBJ whole genome shotgun (WGS) entry which is preliminary data.</text>
</comment>
<keyword evidence="16" id="KW-0443">Lipid metabolism</keyword>
<comment type="pathway">
    <text evidence="3">Lipid metabolism; fatty acid beta-oxidation.</text>
</comment>
<dbReference type="SUPFAM" id="SSF48179">
    <property type="entry name" value="6-phosphogluconate dehydrogenase C-terminal domain-like"/>
    <property type="match status" value="2"/>
</dbReference>
<dbReference type="Pfam" id="PF02737">
    <property type="entry name" value="3HCDH_N"/>
    <property type="match status" value="1"/>
</dbReference>
<comment type="catalytic activity">
    <reaction evidence="30">
        <text>(3S)-3-hydroxydodecanoyl-CoA = (2E)-dodecenoyl-CoA + H2O</text>
        <dbReference type="Rhea" id="RHEA:31075"/>
        <dbReference type="ChEBI" id="CHEBI:15377"/>
        <dbReference type="ChEBI" id="CHEBI:57330"/>
        <dbReference type="ChEBI" id="CHEBI:62558"/>
    </reaction>
    <physiologicalReaction direction="right-to-left" evidence="30">
        <dbReference type="Rhea" id="RHEA:31077"/>
    </physiologicalReaction>
</comment>
<evidence type="ECO:0000256" key="4">
    <source>
        <dbReference type="ARBA" id="ARBA00007005"/>
    </source>
</evidence>
<accession>A0AAV1M7H4</accession>
<evidence type="ECO:0000256" key="41">
    <source>
        <dbReference type="PIRSR" id="PIRSR612803-2"/>
    </source>
</evidence>
<evidence type="ECO:0000256" key="38">
    <source>
        <dbReference type="ARBA" id="ARBA00077617"/>
    </source>
</evidence>
<comment type="catalytic activity">
    <reaction evidence="22">
        <text>(3S)-hydroxyhexadecanoyl-CoA + NAD(+) = 3-oxohexadecanoyl-CoA + NADH + H(+)</text>
        <dbReference type="Rhea" id="RHEA:31159"/>
        <dbReference type="ChEBI" id="CHEBI:15378"/>
        <dbReference type="ChEBI" id="CHEBI:57349"/>
        <dbReference type="ChEBI" id="CHEBI:57540"/>
        <dbReference type="ChEBI" id="CHEBI:57945"/>
        <dbReference type="ChEBI" id="CHEBI:62613"/>
    </reaction>
    <physiologicalReaction direction="left-to-right" evidence="22">
        <dbReference type="Rhea" id="RHEA:31160"/>
    </physiologicalReaction>
</comment>
<reference evidence="45 46" key="1">
    <citation type="submission" date="2023-11" db="EMBL/GenBank/DDBJ databases">
        <authorList>
            <person name="Hedman E."/>
            <person name="Englund M."/>
            <person name="Stromberg M."/>
            <person name="Nyberg Akerstrom W."/>
            <person name="Nylinder S."/>
            <person name="Jareborg N."/>
            <person name="Kallberg Y."/>
            <person name="Kronander E."/>
        </authorList>
    </citation>
    <scope>NUCLEOTIDE SEQUENCE [LARGE SCALE GENOMIC DNA]</scope>
</reference>
<evidence type="ECO:0000256" key="37">
    <source>
        <dbReference type="ARBA" id="ARBA00068347"/>
    </source>
</evidence>
<comment type="catalytic activity">
    <reaction evidence="26">
        <text>a long-chain (3S)-3-hydroxy fatty acyl-CoA + NAD(+) = a long-chain 3-oxo-fatty acyl-CoA + NADH + H(+)</text>
        <dbReference type="Rhea" id="RHEA:52656"/>
        <dbReference type="ChEBI" id="CHEBI:15378"/>
        <dbReference type="ChEBI" id="CHEBI:57540"/>
        <dbReference type="ChEBI" id="CHEBI:57945"/>
        <dbReference type="ChEBI" id="CHEBI:136757"/>
        <dbReference type="ChEBI" id="CHEBI:136758"/>
        <dbReference type="EC" id="1.1.1.211"/>
    </reaction>
    <physiologicalReaction direction="left-to-right" evidence="26">
        <dbReference type="Rhea" id="RHEA:52657"/>
    </physiologicalReaction>
</comment>
<comment type="subcellular location">
    <subcellularLocation>
        <location evidence="2">Mitochondrion inner membrane</location>
    </subcellularLocation>
</comment>
<dbReference type="PANTHER" id="PTHR43612:SF3">
    <property type="entry name" value="TRIFUNCTIONAL ENZYME SUBUNIT ALPHA, MITOCHONDRIAL"/>
    <property type="match status" value="1"/>
</dbReference>
<comment type="catalytic activity">
    <reaction evidence="28">
        <text>(3S)-hydroxyoctanoyl-CoA = (2E)-octenoyl-CoA + H2O</text>
        <dbReference type="Rhea" id="RHEA:31199"/>
        <dbReference type="ChEBI" id="CHEBI:15377"/>
        <dbReference type="ChEBI" id="CHEBI:62242"/>
        <dbReference type="ChEBI" id="CHEBI:62617"/>
    </reaction>
    <physiologicalReaction direction="right-to-left" evidence="28">
        <dbReference type="Rhea" id="RHEA:31201"/>
    </physiologicalReaction>
</comment>
<evidence type="ECO:0000256" key="8">
    <source>
        <dbReference type="ARBA" id="ARBA00022553"/>
    </source>
</evidence>
<dbReference type="InterPro" id="IPR006108">
    <property type="entry name" value="3HC_DH_C"/>
</dbReference>
<dbReference type="FunFam" id="3.90.226.10:FF:000011">
    <property type="entry name" value="Fatty acid oxidation complex subunit alpha"/>
    <property type="match status" value="1"/>
</dbReference>
<dbReference type="Gene3D" id="3.90.226.10">
    <property type="entry name" value="2-enoyl-CoA Hydratase, Chain A, domain 1"/>
    <property type="match status" value="1"/>
</dbReference>
<evidence type="ECO:0000256" key="10">
    <source>
        <dbReference type="ARBA" id="ARBA00022792"/>
    </source>
</evidence>
<proteinExistence type="inferred from homology"/>
<evidence type="ECO:0000256" key="28">
    <source>
        <dbReference type="ARBA" id="ARBA00051877"/>
    </source>
</evidence>
<comment type="catalytic activity">
    <reaction evidence="24">
        <text>a (3S)-3-hydroxyacyl-CoA + NAD(+) = a 3-oxoacyl-CoA + NADH + H(+)</text>
        <dbReference type="Rhea" id="RHEA:22432"/>
        <dbReference type="ChEBI" id="CHEBI:15378"/>
        <dbReference type="ChEBI" id="CHEBI:57318"/>
        <dbReference type="ChEBI" id="CHEBI:57540"/>
        <dbReference type="ChEBI" id="CHEBI:57945"/>
        <dbReference type="ChEBI" id="CHEBI:90726"/>
        <dbReference type="EC" id="1.1.1.35"/>
    </reaction>
</comment>
<dbReference type="GO" id="GO:0006635">
    <property type="term" value="P:fatty acid beta-oxidation"/>
    <property type="evidence" value="ECO:0007669"/>
    <property type="project" value="InterPro"/>
</dbReference>
<comment type="catalytic activity">
    <reaction evidence="32">
        <text>1'-[1,2-di-(9Z,12Z-octadecadienoyl)-sn-glycero-3-phospho]-3'-[1-(9Z,12Z-octadecadienoyl)-sn-glycero-3-phospho]-glycerol + (9Z)-octadecenoyl-CoA = 1'-[1,2-di-(9Z,12Z-octadecadienoyl)-sn-glycero-3-phospho]-3'-[1-(9Z,12Z-octadecadienoyl)-2-(9Z-octadecenoyl)-sn-glycero-3-phospho]-glycerol + CoA</text>
        <dbReference type="Rhea" id="RHEA:43676"/>
        <dbReference type="ChEBI" id="CHEBI:57287"/>
        <dbReference type="ChEBI" id="CHEBI:57387"/>
        <dbReference type="ChEBI" id="CHEBI:83580"/>
        <dbReference type="ChEBI" id="CHEBI:83582"/>
    </reaction>
    <physiologicalReaction direction="left-to-right" evidence="32">
        <dbReference type="Rhea" id="RHEA:43677"/>
    </physiologicalReaction>
</comment>
<comment type="catalytic activity">
    <reaction evidence="27">
        <text>a 4-saturated-(3S)-3-hydroxyacyl-CoA = a (3E)-enoyl-CoA + H2O</text>
        <dbReference type="Rhea" id="RHEA:20724"/>
        <dbReference type="ChEBI" id="CHEBI:15377"/>
        <dbReference type="ChEBI" id="CHEBI:58521"/>
        <dbReference type="ChEBI" id="CHEBI:137480"/>
        <dbReference type="EC" id="4.2.1.17"/>
    </reaction>
    <physiologicalReaction direction="right-to-left" evidence="27">
        <dbReference type="Rhea" id="RHEA:20726"/>
    </physiologicalReaction>
</comment>
<evidence type="ECO:0000259" key="43">
    <source>
        <dbReference type="Pfam" id="PF00725"/>
    </source>
</evidence>
<evidence type="ECO:0000256" key="25">
    <source>
        <dbReference type="ARBA" id="ARBA00050222"/>
    </source>
</evidence>
<keyword evidence="18" id="KW-0472">Membrane</keyword>
<keyword evidence="20" id="KW-0511">Multifunctional enzyme</keyword>
<sequence length="764" mass="82752">MSNSKMLSALKILKRRNNMKFFNSVYCRSYTAAASSQVHTKCKLVDGVYVITLDSPNVKVNTLNHALMDEFKNIVNEVEANSAIEAAVLISGKPGCFIAGADITMIENCKTKEEVVSLSKEGHEIFKKMENSRKPYVAAIQGSCLGGGLETALACHYRIAVKDSKTGLGLPEVMLGLLPGGGGTQRTPKLTSVPTTLDLALTGKTVKADKAKKLGLVDLLVSPLGPGLRTPEENTMMYLENVAVQVAKDIASGKIKIDRSKKGLVEKVMATAMQWDFVKNMIFNKAKEQVMKASRGLYPAPLKILEVVRTGVDKGPAAGYEAEAQGFGELAMTPQSKGLIGLFRGQTECKKNRFGKSEVDVKTVGVLGAGLMGAGIVQVSIDKGYNVVMKDATNEGLYRGVGQIQNGLVNAVKRKRITSLQKDKYLSNLFPTLSYDKFKNVDCVIEAVFEDINIKHKVIKELEAVIPKHCIVATNTSAIPITKIAAGSSRPDKVIGMHYFSPVDKMQLLEIIRHPGTSEDTAAAAVAVGLRQGKVVITVGDGPGFYTTRILSTMLSEAVRLLQEGVDPKDLDSMTKQFGFPVGAATLADEVGIDVGSHIAVDLAKAFGDRISGGNLGIMQDLVKAGFMGRKSGKGFYVYEKGTKNRDVNQEAIQLLKEKYSLEPRGANTVEDQQLRMVSRFVNEAVLSLEEKILHSPLEGDVGAVFGLGFPPFTGGPFRWVDQYGADKLVKKMEEFQGLYGAPFKPAQTLVDMAKDPSKKFHKK</sequence>
<evidence type="ECO:0000256" key="17">
    <source>
        <dbReference type="ARBA" id="ARBA00023128"/>
    </source>
</evidence>
<evidence type="ECO:0000256" key="23">
    <source>
        <dbReference type="ARBA" id="ARBA00048361"/>
    </source>
</evidence>
<evidence type="ECO:0000256" key="40">
    <source>
        <dbReference type="PIRSR" id="PIRSR612803-1"/>
    </source>
</evidence>
<evidence type="ECO:0000313" key="45">
    <source>
        <dbReference type="EMBL" id="CAK1603059.1"/>
    </source>
</evidence>
<dbReference type="InterPro" id="IPR036291">
    <property type="entry name" value="NAD(P)-bd_dom_sf"/>
</dbReference>
<evidence type="ECO:0000256" key="15">
    <source>
        <dbReference type="ARBA" id="ARBA00023027"/>
    </source>
</evidence>
<keyword evidence="46" id="KW-1185">Reference proteome</keyword>
<dbReference type="EC" id="4.2.1.17" evidence="6"/>
<dbReference type="Pfam" id="PF00725">
    <property type="entry name" value="3HCDH"/>
    <property type="match status" value="1"/>
</dbReference>
<comment type="catalytic activity">
    <reaction evidence="31">
        <text>(3S)-hydroxytetradecanoyl-CoA + NAD(+) = 3-oxotetradecanoyl-CoA + NADH + H(+)</text>
        <dbReference type="Rhea" id="RHEA:31167"/>
        <dbReference type="ChEBI" id="CHEBI:15378"/>
        <dbReference type="ChEBI" id="CHEBI:57540"/>
        <dbReference type="ChEBI" id="CHEBI:57945"/>
        <dbReference type="ChEBI" id="CHEBI:62543"/>
        <dbReference type="ChEBI" id="CHEBI:62614"/>
    </reaction>
    <physiologicalReaction direction="left-to-right" evidence="31">
        <dbReference type="Rhea" id="RHEA:31168"/>
    </physiologicalReaction>
</comment>
<keyword evidence="8" id="KW-0597">Phosphoprotein</keyword>
<evidence type="ECO:0000256" key="27">
    <source>
        <dbReference type="ARBA" id="ARBA00051215"/>
    </source>
</evidence>
<keyword evidence="11" id="KW-0276">Fatty acid metabolism</keyword>
<feature type="domain" description="3-hydroxyacyl-CoA dehydrogenase C-terminal" evidence="43">
    <location>
        <begin position="544"/>
        <end position="639"/>
    </location>
</feature>
<dbReference type="GO" id="GO:0070403">
    <property type="term" value="F:NAD+ binding"/>
    <property type="evidence" value="ECO:0007669"/>
    <property type="project" value="InterPro"/>
</dbReference>
<name>A0AAV1M7H4_9NEOP</name>
<comment type="catalytic activity">
    <reaction evidence="25">
        <text>1'-[1,2-di-(9Z,12Z-octadecadienoyl)-sn-glycero-3-phospho]-3'-[1-(9Z,12Z-octadecadienoyl)-sn-glycero-3-phospho]-glycerol + (9Z,12Z)-octadecadienoyl-CoA = 1',3'-bis-[1,2-di-(9Z,12Z-octadecadienoyl)-sn-glycero-3-phospho]-glycerol + CoA</text>
        <dbReference type="Rhea" id="RHEA:43672"/>
        <dbReference type="ChEBI" id="CHEBI:57287"/>
        <dbReference type="ChEBI" id="CHEBI:57383"/>
        <dbReference type="ChEBI" id="CHEBI:83580"/>
        <dbReference type="ChEBI" id="CHEBI:83581"/>
    </reaction>
    <physiologicalReaction direction="left-to-right" evidence="25">
        <dbReference type="Rhea" id="RHEA:43673"/>
    </physiologicalReaction>
</comment>
<keyword evidence="12" id="KW-0809">Transit peptide</keyword>
<feature type="active site" description="For hydroxyacyl-coenzyme A dehydrogenase activity" evidence="40">
    <location>
        <position position="510"/>
    </location>
</feature>
<dbReference type="InterPro" id="IPR050136">
    <property type="entry name" value="FA_oxidation_alpha_subunit"/>
</dbReference>
<evidence type="ECO:0000256" key="2">
    <source>
        <dbReference type="ARBA" id="ARBA00004273"/>
    </source>
</evidence>
<keyword evidence="10" id="KW-0999">Mitochondrion inner membrane</keyword>
<comment type="catalytic activity">
    <reaction evidence="33">
        <text>(3S)-3-hydroxydodecanoyl-CoA + NAD(+) = 3-oxododecanoyl-CoA + NADH + H(+)</text>
        <dbReference type="Rhea" id="RHEA:31179"/>
        <dbReference type="ChEBI" id="CHEBI:15378"/>
        <dbReference type="ChEBI" id="CHEBI:57540"/>
        <dbReference type="ChEBI" id="CHEBI:57945"/>
        <dbReference type="ChEBI" id="CHEBI:62558"/>
        <dbReference type="ChEBI" id="CHEBI:62615"/>
    </reaction>
    <physiologicalReaction direction="left-to-right" evidence="33">
        <dbReference type="Rhea" id="RHEA:31180"/>
    </physiologicalReaction>
</comment>
<evidence type="ECO:0000256" key="36">
    <source>
        <dbReference type="ARBA" id="ARBA00066806"/>
    </source>
</evidence>
<comment type="catalytic activity">
    <reaction evidence="23">
        <text>(3S)-hydroxydecanoyl-CoA + NAD(+) = 3-oxodecanoyl-CoA + NADH + H(+)</text>
        <dbReference type="Rhea" id="RHEA:31187"/>
        <dbReference type="ChEBI" id="CHEBI:15378"/>
        <dbReference type="ChEBI" id="CHEBI:57540"/>
        <dbReference type="ChEBI" id="CHEBI:57945"/>
        <dbReference type="ChEBI" id="CHEBI:62548"/>
        <dbReference type="ChEBI" id="CHEBI:62616"/>
    </reaction>
    <physiologicalReaction direction="left-to-right" evidence="23">
        <dbReference type="Rhea" id="RHEA:31188"/>
    </physiologicalReaction>
</comment>
<dbReference type="PANTHER" id="PTHR43612">
    <property type="entry name" value="TRIFUNCTIONAL ENZYME SUBUNIT ALPHA"/>
    <property type="match status" value="1"/>
</dbReference>
<keyword evidence="9" id="KW-0808">Transferase</keyword>
<dbReference type="EC" id="1.1.1.211" evidence="36"/>
<keyword evidence="14" id="KW-0560">Oxidoreductase</keyword>
<organism evidence="45 46">
    <name type="scientific">Parnassius mnemosyne</name>
    <name type="common">clouded apollo</name>
    <dbReference type="NCBI Taxonomy" id="213953"/>
    <lineage>
        <taxon>Eukaryota</taxon>
        <taxon>Metazoa</taxon>
        <taxon>Ecdysozoa</taxon>
        <taxon>Arthropoda</taxon>
        <taxon>Hexapoda</taxon>
        <taxon>Insecta</taxon>
        <taxon>Pterygota</taxon>
        <taxon>Neoptera</taxon>
        <taxon>Endopterygota</taxon>
        <taxon>Lepidoptera</taxon>
        <taxon>Glossata</taxon>
        <taxon>Ditrysia</taxon>
        <taxon>Papilionoidea</taxon>
        <taxon>Papilionidae</taxon>
        <taxon>Parnassiinae</taxon>
        <taxon>Parnassini</taxon>
        <taxon>Parnassius</taxon>
        <taxon>Driopa</taxon>
    </lineage>
</organism>
<dbReference type="GO" id="GO:0005743">
    <property type="term" value="C:mitochondrial inner membrane"/>
    <property type="evidence" value="ECO:0007669"/>
    <property type="project" value="UniProtKB-SubCell"/>
</dbReference>
<evidence type="ECO:0000256" key="11">
    <source>
        <dbReference type="ARBA" id="ARBA00022832"/>
    </source>
</evidence>
<dbReference type="GO" id="GO:0016507">
    <property type="term" value="C:mitochondrial fatty acid beta-oxidation multienzyme complex"/>
    <property type="evidence" value="ECO:0007669"/>
    <property type="project" value="InterPro"/>
</dbReference>
<keyword evidence="19" id="KW-0456">Lyase</keyword>
<keyword evidence="15" id="KW-0520">NAD</keyword>
<evidence type="ECO:0000256" key="35">
    <source>
        <dbReference type="ARBA" id="ARBA00062153"/>
    </source>
</evidence>
<dbReference type="GO" id="GO:0016740">
    <property type="term" value="F:transferase activity"/>
    <property type="evidence" value="ECO:0007669"/>
    <property type="project" value="UniProtKB-KW"/>
</dbReference>
<dbReference type="InterPro" id="IPR018376">
    <property type="entry name" value="Enoyl-CoA_hyd/isom_CS"/>
</dbReference>
<dbReference type="Gene3D" id="3.40.50.720">
    <property type="entry name" value="NAD(P)-binding Rossmann-like Domain"/>
    <property type="match status" value="1"/>
</dbReference>
<evidence type="ECO:0000256" key="21">
    <source>
        <dbReference type="ARBA" id="ARBA00035854"/>
    </source>
</evidence>
<dbReference type="EMBL" id="CAVLGL010000148">
    <property type="protein sequence ID" value="CAK1603059.1"/>
    <property type="molecule type" value="Genomic_DNA"/>
</dbReference>
<comment type="catalytic activity">
    <reaction evidence="34">
        <text>1'-[1,2-di-(9Z,12Z-octadecadienoyl)-sn-glycero-3-phospho]-3'-[1-(9Z,12Z-octadecadienoyl)-sn-glycero-3-phospho]-glycerol + hexadecanoyl-CoA = 1'-[1,2-di-(9Z,12Z-octadecadienoyl)-sn-glycero-3-phospho]-3'-[1-(9Z,12Z-octadecadienoyl)-2-hexadecanoyl-sn-glycero-3-phospho]-glycerol + CoA</text>
        <dbReference type="Rhea" id="RHEA:43680"/>
        <dbReference type="ChEBI" id="CHEBI:57287"/>
        <dbReference type="ChEBI" id="CHEBI:57379"/>
        <dbReference type="ChEBI" id="CHEBI:83580"/>
        <dbReference type="ChEBI" id="CHEBI:83583"/>
    </reaction>
    <physiologicalReaction direction="left-to-right" evidence="34">
        <dbReference type="Rhea" id="RHEA:43681"/>
    </physiologicalReaction>
</comment>
<dbReference type="NCBIfam" id="TIGR02441">
    <property type="entry name" value="fa_ox_alpha_mit"/>
    <property type="match status" value="1"/>
</dbReference>
<dbReference type="GO" id="GO:0016509">
    <property type="term" value="F:long-chain (3S)-3-hydroxyacyl-CoA dehydrogenase (NAD+) activity"/>
    <property type="evidence" value="ECO:0007669"/>
    <property type="project" value="UniProtKB-EC"/>
</dbReference>
<evidence type="ECO:0000256" key="7">
    <source>
        <dbReference type="ARBA" id="ARBA00022481"/>
    </source>
</evidence>
<keyword evidence="17" id="KW-0496">Mitochondrion</keyword>
<dbReference type="CDD" id="cd06558">
    <property type="entry name" value="crotonase-like"/>
    <property type="match status" value="1"/>
</dbReference>
<evidence type="ECO:0000256" key="5">
    <source>
        <dbReference type="ARBA" id="ARBA00008750"/>
    </source>
</evidence>
<evidence type="ECO:0000256" key="1">
    <source>
        <dbReference type="ARBA" id="ARBA00000469"/>
    </source>
</evidence>
<comment type="catalytic activity">
    <reaction evidence="29">
        <text>(3S)-hydroxyoctanoyl-CoA + NAD(+) = 3-oxooctanoyl-CoA + NADH + H(+)</text>
        <dbReference type="Rhea" id="RHEA:31195"/>
        <dbReference type="ChEBI" id="CHEBI:15378"/>
        <dbReference type="ChEBI" id="CHEBI:57540"/>
        <dbReference type="ChEBI" id="CHEBI:57945"/>
        <dbReference type="ChEBI" id="CHEBI:62617"/>
        <dbReference type="ChEBI" id="CHEBI:62619"/>
    </reaction>
    <physiologicalReaction direction="left-to-right" evidence="29">
        <dbReference type="Rhea" id="RHEA:31196"/>
    </physiologicalReaction>
</comment>
<evidence type="ECO:0000256" key="9">
    <source>
        <dbReference type="ARBA" id="ARBA00022679"/>
    </source>
</evidence>
<evidence type="ECO:0000259" key="44">
    <source>
        <dbReference type="Pfam" id="PF02737"/>
    </source>
</evidence>